<evidence type="ECO:0000313" key="2">
    <source>
        <dbReference type="EMBL" id="SMF47602.1"/>
    </source>
</evidence>
<dbReference type="EMBL" id="FWZT01000014">
    <property type="protein sequence ID" value="SMF47602.1"/>
    <property type="molecule type" value="Genomic_DNA"/>
</dbReference>
<name>A0A1Y6C688_9BACT</name>
<proteinExistence type="predicted"/>
<gene>
    <name evidence="2" type="ORF">SAMN06296036_114151</name>
</gene>
<accession>A0A1Y6C688</accession>
<dbReference type="Pfam" id="PF00497">
    <property type="entry name" value="SBP_bac_3"/>
    <property type="match status" value="1"/>
</dbReference>
<feature type="domain" description="Solute-binding protein family 3/N-terminal" evidence="1">
    <location>
        <begin position="87"/>
        <end position="283"/>
    </location>
</feature>
<dbReference type="RefSeq" id="WP_132321327.1">
    <property type="nucleotide sequence ID" value="NZ_SLZT01000015.1"/>
</dbReference>
<dbReference type="Gene3D" id="3.40.190.10">
    <property type="entry name" value="Periplasmic binding protein-like II"/>
    <property type="match status" value="2"/>
</dbReference>
<dbReference type="OrthoDB" id="5296667at2"/>
<dbReference type="PANTHER" id="PTHR38834">
    <property type="entry name" value="PERIPLASMIC SUBSTRATE BINDING PROTEIN FAMILY 3"/>
    <property type="match status" value="1"/>
</dbReference>
<dbReference type="PANTHER" id="PTHR38834:SF3">
    <property type="entry name" value="SOLUTE-BINDING PROTEIN FAMILY 3_N-TERMINAL DOMAIN-CONTAINING PROTEIN"/>
    <property type="match status" value="1"/>
</dbReference>
<sequence>MGRDAKTDELQAFLKQYRLLQIFSARSLSNGVDMLRYYIIFMAFLSAPELQATSTKPDQSKKVRLVTGEWCPYFSSSFKENGVFSRIVVQAFKKEGYQAQIEFKPWTRVYHEVKNGSYDGSLGWTRTPNREKIFHFSDPILDQEQVFFHLKATRFDWKRLLDLKPYSIGLTRSFAYTEELLSMVRSGKLKGEFIASDQNNMRKLSEKRVDLFPVAHEVGYCYVKTILTTEKQPLITHHKRPLKVSHLHGIFPKKNQKSVELVKALNRGLDKLRKDSEFEDILNDSEFKNYSKWTCDWLDQHWSFKPDLFD</sequence>
<dbReference type="Proteomes" id="UP000192907">
    <property type="component" value="Unassembled WGS sequence"/>
</dbReference>
<dbReference type="SUPFAM" id="SSF53850">
    <property type="entry name" value="Periplasmic binding protein-like II"/>
    <property type="match status" value="1"/>
</dbReference>
<reference evidence="3" key="1">
    <citation type="submission" date="2017-04" db="EMBL/GenBank/DDBJ databases">
        <authorList>
            <person name="Varghese N."/>
            <person name="Submissions S."/>
        </authorList>
    </citation>
    <scope>NUCLEOTIDE SEQUENCE [LARGE SCALE GENOMIC DNA]</scope>
    <source>
        <strain evidence="3">RKEM611</strain>
    </source>
</reference>
<dbReference type="STRING" id="1513793.SAMN06296036_114151"/>
<dbReference type="AlphaFoldDB" id="A0A1Y6C688"/>
<dbReference type="InterPro" id="IPR001638">
    <property type="entry name" value="Solute-binding_3/MltF_N"/>
</dbReference>
<evidence type="ECO:0000313" key="3">
    <source>
        <dbReference type="Proteomes" id="UP000192907"/>
    </source>
</evidence>
<organism evidence="2 3">
    <name type="scientific">Pseudobacteriovorax antillogorgiicola</name>
    <dbReference type="NCBI Taxonomy" id="1513793"/>
    <lineage>
        <taxon>Bacteria</taxon>
        <taxon>Pseudomonadati</taxon>
        <taxon>Bdellovibrionota</taxon>
        <taxon>Oligoflexia</taxon>
        <taxon>Oligoflexales</taxon>
        <taxon>Pseudobacteriovoracaceae</taxon>
        <taxon>Pseudobacteriovorax</taxon>
    </lineage>
</organism>
<protein>
    <submittedName>
        <fullName evidence="2">Amino acid ABC transporter substrate-binding protein, PAAT family</fullName>
    </submittedName>
</protein>
<evidence type="ECO:0000259" key="1">
    <source>
        <dbReference type="Pfam" id="PF00497"/>
    </source>
</evidence>
<keyword evidence="3" id="KW-1185">Reference proteome</keyword>